<dbReference type="AlphaFoldDB" id="A0A381XTX6"/>
<dbReference type="InterPro" id="IPR032096">
    <property type="entry name" value="DUF4815"/>
</dbReference>
<proteinExistence type="predicted"/>
<name>A0A381XTX6_9ZZZZ</name>
<accession>A0A381XTX6</accession>
<organism evidence="2">
    <name type="scientific">marine metagenome</name>
    <dbReference type="NCBI Taxonomy" id="408172"/>
    <lineage>
        <taxon>unclassified sequences</taxon>
        <taxon>metagenomes</taxon>
        <taxon>ecological metagenomes</taxon>
    </lineage>
</organism>
<feature type="domain" description="DUF4815" evidence="1">
    <location>
        <begin position="12"/>
        <end position="81"/>
    </location>
</feature>
<dbReference type="Pfam" id="PF16075">
    <property type="entry name" value="DUF4815"/>
    <property type="match status" value="1"/>
</dbReference>
<sequence>MSEKTDLNISPYYDDYTESDNYHKVLFRAGRPLQARELTQSQTILQNQIQRFGNHMFKEGSIVNGAQTDIDMDVEFVKVDAVNPNTSGTADVASYLSDFVGKIIEGETSGVIGQVVTTVGQTGTEPDTLIVKYLQQGSDGTSTTNPSERFNELE</sequence>
<gene>
    <name evidence="2" type="ORF">METZ01_LOCUS121100</name>
</gene>
<evidence type="ECO:0000259" key="1">
    <source>
        <dbReference type="Pfam" id="PF16075"/>
    </source>
</evidence>
<protein>
    <recommendedName>
        <fullName evidence="1">DUF4815 domain-containing protein</fullName>
    </recommendedName>
</protein>
<reference evidence="2" key="1">
    <citation type="submission" date="2018-05" db="EMBL/GenBank/DDBJ databases">
        <authorList>
            <person name="Lanie J.A."/>
            <person name="Ng W.-L."/>
            <person name="Kazmierczak K.M."/>
            <person name="Andrzejewski T.M."/>
            <person name="Davidsen T.M."/>
            <person name="Wayne K.J."/>
            <person name="Tettelin H."/>
            <person name="Glass J.I."/>
            <person name="Rusch D."/>
            <person name="Podicherti R."/>
            <person name="Tsui H.-C.T."/>
            <person name="Winkler M.E."/>
        </authorList>
    </citation>
    <scope>NUCLEOTIDE SEQUENCE</scope>
</reference>
<evidence type="ECO:0000313" key="2">
    <source>
        <dbReference type="EMBL" id="SVA68246.1"/>
    </source>
</evidence>
<dbReference type="EMBL" id="UINC01016383">
    <property type="protein sequence ID" value="SVA68246.1"/>
    <property type="molecule type" value="Genomic_DNA"/>
</dbReference>